<feature type="transmembrane region" description="Helical" evidence="1">
    <location>
        <begin position="62"/>
        <end position="80"/>
    </location>
</feature>
<evidence type="ECO:0000313" key="2">
    <source>
        <dbReference type="EMBL" id="OQD46096.1"/>
    </source>
</evidence>
<dbReference type="Proteomes" id="UP000242219">
    <property type="component" value="Unassembled WGS sequence"/>
</dbReference>
<organism evidence="2 3">
    <name type="scientific">Candidatus Brocadia sapporoensis</name>
    <dbReference type="NCBI Taxonomy" id="392547"/>
    <lineage>
        <taxon>Bacteria</taxon>
        <taxon>Pseudomonadati</taxon>
        <taxon>Planctomycetota</taxon>
        <taxon>Candidatus Brocadiia</taxon>
        <taxon>Candidatus Brocadiales</taxon>
        <taxon>Candidatus Brocadiaceae</taxon>
        <taxon>Candidatus Brocadia</taxon>
    </lineage>
</organism>
<evidence type="ECO:0000313" key="3">
    <source>
        <dbReference type="Proteomes" id="UP000242219"/>
    </source>
</evidence>
<name>A0A1V6M189_9BACT</name>
<keyword evidence="1" id="KW-0472">Membrane</keyword>
<comment type="caution">
    <text evidence="2">The sequence shown here is derived from an EMBL/GenBank/DDBJ whole genome shotgun (WGS) entry which is preliminary data.</text>
</comment>
<gene>
    <name evidence="2" type="ORF">BIY37_05030</name>
</gene>
<feature type="transmembrane region" description="Helical" evidence="1">
    <location>
        <begin position="36"/>
        <end position="56"/>
    </location>
</feature>
<evidence type="ECO:0000256" key="1">
    <source>
        <dbReference type="SAM" id="Phobius"/>
    </source>
</evidence>
<proteinExistence type="predicted"/>
<accession>A0A1V6M189</accession>
<keyword evidence="1" id="KW-0812">Transmembrane</keyword>
<keyword evidence="1" id="KW-1133">Transmembrane helix</keyword>
<dbReference type="AlphaFoldDB" id="A0A1V6M189"/>
<dbReference type="EMBL" id="MJUW02000058">
    <property type="protein sequence ID" value="OQD46096.1"/>
    <property type="molecule type" value="Genomic_DNA"/>
</dbReference>
<sequence length="85" mass="10039">MEVKIGVNCFSINMLLLAEGNFSHYFFKKLNCYKLYTLRMTIGALVECFWMIYLPFVPASIIQNNYFICTLFIFLVISNIKIKMF</sequence>
<reference evidence="2 3" key="1">
    <citation type="journal article" date="2016" name="Genome Announc.">
        <title>Draft Genome Sequence of the Anaerobic Ammonium-Oxidizing Bacterium 'Candidatus Brocadia sp. 40'.</title>
        <authorList>
            <person name="Ali M."/>
            <person name="Haroon M.F."/>
            <person name="Narita Y."/>
            <person name="Zhang L."/>
            <person name="Rangel Shaw D."/>
            <person name="Okabe S."/>
            <person name="Saikaly P.E."/>
        </authorList>
    </citation>
    <scope>NUCLEOTIDE SEQUENCE [LARGE SCALE GENOMIC DNA]</scope>
    <source>
        <strain evidence="2 3">40</strain>
    </source>
</reference>
<protein>
    <submittedName>
        <fullName evidence="2">Uncharacterized protein</fullName>
    </submittedName>
</protein>
<keyword evidence="3" id="KW-1185">Reference proteome</keyword>